<evidence type="ECO:0000256" key="1">
    <source>
        <dbReference type="SAM" id="MobiDB-lite"/>
    </source>
</evidence>
<accession>A0A2N5RYE8</accession>
<sequence>MSLLSCCLGRSRKSDTPQEEQQVVEEDKRSLERKPSGCSVMMKETTNELTKGTPPRSRSNTTTLTTKKSTDSSIRPPISSWCSVSSVINLYNAFKAQDTTQSSLATSNHSSPAGHARQKLSDISSILSARNTIREEEEEEEEATAAAAADHNDDDDDGEFHFTRPSYSDDPFAPPTPRNLTYSQANSFHGSCLSGHRMDAEVRLEDQHDTMVAMPEDVCLPNTYRLSKFDFNEWDAIWSPTSPTGTTTTFYVRPRNPSVSTTRMPQAPSSISTIRMPQPPIRMPQAPSPTLTYRPQYQRDRLNSSHASSPNTPSQQSVYSSRTHDTDRIPFPRC</sequence>
<dbReference type="EMBL" id="PGCI01001265">
    <property type="protein sequence ID" value="PLW06010.1"/>
    <property type="molecule type" value="Genomic_DNA"/>
</dbReference>
<comment type="caution">
    <text evidence="2">The sequence shown here is derived from an EMBL/GenBank/DDBJ whole genome shotgun (WGS) entry which is preliminary data.</text>
</comment>
<evidence type="ECO:0000313" key="4">
    <source>
        <dbReference type="Proteomes" id="UP000235392"/>
    </source>
</evidence>
<feature type="compositionally biased region" description="Basic and acidic residues" evidence="1">
    <location>
        <begin position="322"/>
        <end position="334"/>
    </location>
</feature>
<feature type="region of interest" description="Disordered" evidence="1">
    <location>
        <begin position="248"/>
        <end position="334"/>
    </location>
</feature>
<reference evidence="2 4" key="1">
    <citation type="submission" date="2017-11" db="EMBL/GenBank/DDBJ databases">
        <title>De novo assembly and phasing of dikaryotic genomes from two isolates of Puccinia coronata f. sp. avenae, the causal agent of oat crown rust.</title>
        <authorList>
            <person name="Miller M.E."/>
            <person name="Zhang Y."/>
            <person name="Omidvar V."/>
            <person name="Sperschneider J."/>
            <person name="Schwessinger B."/>
            <person name="Raley C."/>
            <person name="Palmer J.M."/>
            <person name="Garnica D."/>
            <person name="Upadhyaya N."/>
            <person name="Rathjen J."/>
            <person name="Taylor J.M."/>
            <person name="Park R.F."/>
            <person name="Dodds P.N."/>
            <person name="Hirsch C.D."/>
            <person name="Kianian S.F."/>
            <person name="Figueroa M."/>
        </authorList>
    </citation>
    <scope>NUCLEOTIDE SEQUENCE [LARGE SCALE GENOMIC DNA]</scope>
    <source>
        <strain evidence="2">12SD80</strain>
    </source>
</reference>
<evidence type="ECO:0000313" key="3">
    <source>
        <dbReference type="EMBL" id="PLW50471.1"/>
    </source>
</evidence>
<dbReference type="Proteomes" id="UP000235392">
    <property type="component" value="Unassembled WGS sequence"/>
</dbReference>
<feature type="region of interest" description="Disordered" evidence="1">
    <location>
        <begin position="103"/>
        <end position="122"/>
    </location>
</feature>
<dbReference type="EMBL" id="PGCI01000010">
    <property type="protein sequence ID" value="PLW50471.1"/>
    <property type="molecule type" value="Genomic_DNA"/>
</dbReference>
<feature type="region of interest" description="Disordered" evidence="1">
    <location>
        <begin position="1"/>
        <end position="76"/>
    </location>
</feature>
<feature type="compositionally biased region" description="Low complexity" evidence="1">
    <location>
        <begin position="53"/>
        <end position="73"/>
    </location>
</feature>
<feature type="compositionally biased region" description="Basic and acidic residues" evidence="1">
    <location>
        <begin position="25"/>
        <end position="35"/>
    </location>
</feature>
<dbReference type="AlphaFoldDB" id="A0A2N5RYE8"/>
<protein>
    <submittedName>
        <fullName evidence="2">Uncharacterized protein</fullName>
    </submittedName>
</protein>
<feature type="region of interest" description="Disordered" evidence="1">
    <location>
        <begin position="132"/>
        <end position="184"/>
    </location>
</feature>
<evidence type="ECO:0000313" key="2">
    <source>
        <dbReference type="EMBL" id="PLW06010.1"/>
    </source>
</evidence>
<name>A0A2N5RYE8_9BASI</name>
<gene>
    <name evidence="3" type="ORF">PCASD_01363</name>
    <name evidence="2" type="ORF">PCASD_23807</name>
</gene>
<proteinExistence type="predicted"/>
<feature type="compositionally biased region" description="Polar residues" evidence="1">
    <location>
        <begin position="257"/>
        <end position="275"/>
    </location>
</feature>
<organism evidence="2 4">
    <name type="scientific">Puccinia coronata f. sp. avenae</name>
    <dbReference type="NCBI Taxonomy" id="200324"/>
    <lineage>
        <taxon>Eukaryota</taxon>
        <taxon>Fungi</taxon>
        <taxon>Dikarya</taxon>
        <taxon>Basidiomycota</taxon>
        <taxon>Pucciniomycotina</taxon>
        <taxon>Pucciniomycetes</taxon>
        <taxon>Pucciniales</taxon>
        <taxon>Pucciniaceae</taxon>
        <taxon>Puccinia</taxon>
    </lineage>
</organism>
<feature type="compositionally biased region" description="Polar residues" evidence="1">
    <location>
        <begin position="304"/>
        <end position="321"/>
    </location>
</feature>